<dbReference type="EMBL" id="MK072512">
    <property type="protein sequence ID" value="AYV86663.1"/>
    <property type="molecule type" value="Genomic_DNA"/>
</dbReference>
<name>A0A3G5AKC3_9VIRU</name>
<feature type="transmembrane region" description="Helical" evidence="1">
    <location>
        <begin position="39"/>
        <end position="57"/>
    </location>
</feature>
<feature type="transmembrane region" description="Helical" evidence="1">
    <location>
        <begin position="12"/>
        <end position="33"/>
    </location>
</feature>
<proteinExistence type="predicted"/>
<organism evidence="2">
    <name type="scientific">Sylvanvirus sp</name>
    <dbReference type="NCBI Taxonomy" id="2487774"/>
    <lineage>
        <taxon>Viruses</taxon>
    </lineage>
</organism>
<evidence type="ECO:0000313" key="2">
    <source>
        <dbReference type="EMBL" id="AYV86663.1"/>
    </source>
</evidence>
<accession>A0A3G5AKC3</accession>
<keyword evidence="1" id="KW-0472">Membrane</keyword>
<keyword evidence="1" id="KW-1133">Transmembrane helix</keyword>
<protein>
    <submittedName>
        <fullName evidence="2">Uncharacterized protein</fullName>
    </submittedName>
</protein>
<reference evidence="2" key="1">
    <citation type="submission" date="2018-10" db="EMBL/GenBank/DDBJ databases">
        <title>Hidden diversity of soil giant viruses.</title>
        <authorList>
            <person name="Schulz F."/>
            <person name="Alteio L."/>
            <person name="Goudeau D."/>
            <person name="Ryan E.M."/>
            <person name="Malmstrom R.R."/>
            <person name="Blanchard J."/>
            <person name="Woyke T."/>
        </authorList>
    </citation>
    <scope>NUCLEOTIDE SEQUENCE</scope>
    <source>
        <strain evidence="2">SYV1</strain>
    </source>
</reference>
<gene>
    <name evidence="2" type="ORF">Sylvanvirus6_4</name>
</gene>
<sequence>MNEYPKKGRLILLTIKRCLDPSLCLFLFSFLFSQKLEKIKFSWIFANAIIKCVYVYIHCKDLYKKLKSNILHITYLQAVQ</sequence>
<evidence type="ECO:0000256" key="1">
    <source>
        <dbReference type="SAM" id="Phobius"/>
    </source>
</evidence>
<keyword evidence="1" id="KW-0812">Transmembrane</keyword>